<dbReference type="EMBL" id="BTRK01000006">
    <property type="protein sequence ID" value="GMR60173.1"/>
    <property type="molecule type" value="Genomic_DNA"/>
</dbReference>
<dbReference type="AlphaFoldDB" id="A0AAN5DBQ3"/>
<keyword evidence="2" id="KW-1185">Reference proteome</keyword>
<feature type="non-terminal residue" evidence="1">
    <location>
        <position position="1"/>
    </location>
</feature>
<comment type="caution">
    <text evidence="1">The sequence shown here is derived from an EMBL/GenBank/DDBJ whole genome shotgun (WGS) entry which is preliminary data.</text>
</comment>
<organism evidence="1 2">
    <name type="scientific">Pristionchus mayeri</name>
    <dbReference type="NCBI Taxonomy" id="1317129"/>
    <lineage>
        <taxon>Eukaryota</taxon>
        <taxon>Metazoa</taxon>
        <taxon>Ecdysozoa</taxon>
        <taxon>Nematoda</taxon>
        <taxon>Chromadorea</taxon>
        <taxon>Rhabditida</taxon>
        <taxon>Rhabditina</taxon>
        <taxon>Diplogasteromorpha</taxon>
        <taxon>Diplogasteroidea</taxon>
        <taxon>Neodiplogasteridae</taxon>
        <taxon>Pristionchus</taxon>
    </lineage>
</organism>
<evidence type="ECO:0000313" key="2">
    <source>
        <dbReference type="Proteomes" id="UP001328107"/>
    </source>
</evidence>
<sequence length="416" mass="46802">EYGDGTSSQIGAAWRHYTMKLDMLNCGEKQDDDEPEELELVACNSDGVLAMVTLDENEETCRHLRFVNLYTHCEISSILIPDSVFLLSAVDATTFVIISHRTSFEYFSQHREQKLIAMIVKSEDGFRNVTTTEVLLHSTPSHHMLLPHLYAEVLEGFVFAHGPRNLVNDVTVCFFFVSFAEICRSWATNENPKSFSSIPVSYNVKWRITVIPYDCTSFTILRGESGNNRIDVYDINSQSLHRSISVSWPLTTYFPPPIALPISFEGRRSALLQLVTGQKLLLDLTTGSVEEIPSFVSPRNKVIDISFLPMDLTPCERIAAGVNFPEVTVADAVCLPVGRTTISRSIIGGFVENLMDNYCGNHEVMTVLRLPIDKVHSLATLAADVVIDQLDRRFRMRITRELNPKNIPELIKAILQ</sequence>
<dbReference type="Proteomes" id="UP001328107">
    <property type="component" value="Unassembled WGS sequence"/>
</dbReference>
<evidence type="ECO:0000313" key="1">
    <source>
        <dbReference type="EMBL" id="GMR60173.1"/>
    </source>
</evidence>
<protein>
    <submittedName>
        <fullName evidence="1">Uncharacterized protein</fullName>
    </submittedName>
</protein>
<proteinExistence type="predicted"/>
<gene>
    <name evidence="1" type="ORF">PMAYCL1PPCAC_30368</name>
</gene>
<reference evidence="2" key="1">
    <citation type="submission" date="2022-10" db="EMBL/GenBank/DDBJ databases">
        <title>Genome assembly of Pristionchus species.</title>
        <authorList>
            <person name="Yoshida K."/>
            <person name="Sommer R.J."/>
        </authorList>
    </citation>
    <scope>NUCLEOTIDE SEQUENCE [LARGE SCALE GENOMIC DNA]</scope>
    <source>
        <strain evidence="2">RS5460</strain>
    </source>
</reference>
<name>A0AAN5DBQ3_9BILA</name>
<accession>A0AAN5DBQ3</accession>